<name>A0A484HGY7_9BACT</name>
<reference evidence="1" key="1">
    <citation type="submission" date="2019-01" db="EMBL/GenBank/DDBJ databases">
        <authorList>
            <consortium name="Genoscope - CEA"/>
            <person name="William W."/>
        </authorList>
    </citation>
    <scope>NUCLEOTIDE SEQUENCE</scope>
    <source>
        <strain evidence="1">CR-1</strain>
    </source>
</reference>
<sequence>MGFIRNQQEKLALKFLAWRRTREGLPLPAISILRKQASDLVDEARAIAKKRGANIVSIIKELADDIRPSSGK</sequence>
<dbReference type="AlphaFoldDB" id="A0A484HGY7"/>
<proteinExistence type="predicted"/>
<gene>
    <name evidence="1" type="ORF">EPICR_20416</name>
</gene>
<protein>
    <submittedName>
        <fullName evidence="1">Uncharacterized protein</fullName>
    </submittedName>
</protein>
<accession>A0A484HGY7</accession>
<organism evidence="1">
    <name type="scientific">uncultured Desulfobacteraceae bacterium</name>
    <dbReference type="NCBI Taxonomy" id="218296"/>
    <lineage>
        <taxon>Bacteria</taxon>
        <taxon>Pseudomonadati</taxon>
        <taxon>Thermodesulfobacteriota</taxon>
        <taxon>Desulfobacteria</taxon>
        <taxon>Desulfobacterales</taxon>
        <taxon>Desulfobacteraceae</taxon>
        <taxon>environmental samples</taxon>
    </lineage>
</organism>
<dbReference type="EMBL" id="CAACVI010000012">
    <property type="protein sequence ID" value="VEN73945.1"/>
    <property type="molecule type" value="Genomic_DNA"/>
</dbReference>
<evidence type="ECO:0000313" key="1">
    <source>
        <dbReference type="EMBL" id="VEN73945.1"/>
    </source>
</evidence>